<dbReference type="EMBL" id="CAUYUJ010020277">
    <property type="protein sequence ID" value="CAK0897056.1"/>
    <property type="molecule type" value="Genomic_DNA"/>
</dbReference>
<feature type="repeat" description="PPR" evidence="2">
    <location>
        <begin position="453"/>
        <end position="487"/>
    </location>
</feature>
<dbReference type="Pfam" id="PF17177">
    <property type="entry name" value="PPR_long"/>
    <property type="match status" value="1"/>
</dbReference>
<name>A0ABN9XG10_9DINO</name>
<dbReference type="InterPro" id="IPR033443">
    <property type="entry name" value="PROP1-like_PPR_dom"/>
</dbReference>
<dbReference type="NCBIfam" id="TIGR00756">
    <property type="entry name" value="PPR"/>
    <property type="match status" value="4"/>
</dbReference>
<feature type="domain" description="PROP1-like PPR" evidence="3">
    <location>
        <begin position="399"/>
        <end position="509"/>
    </location>
</feature>
<proteinExistence type="predicted"/>
<dbReference type="PROSITE" id="PS51375">
    <property type="entry name" value="PPR"/>
    <property type="match status" value="6"/>
</dbReference>
<keyword evidence="5" id="KW-1185">Reference proteome</keyword>
<dbReference type="Pfam" id="PF13812">
    <property type="entry name" value="PPR_3"/>
    <property type="match status" value="2"/>
</dbReference>
<feature type="repeat" description="PPR" evidence="2">
    <location>
        <begin position="343"/>
        <end position="373"/>
    </location>
</feature>
<sequence>MYCTLLKCLGAEGRLEEARGGGVLNAFLDVCVTCNDARAAERVFAQARGDEAAVGLAFGDGPAGSSALIGNGELRRARAVMESMRGAGLLPNVVTFNELIDATLRTSPKDAWALIDEMRARGLQPSQVTCSILLKSIGRASKATDHDIERTLAVLDSVGESMDEVLLSSVCEACIRADRADLLRAQLQKRGGLGGVKVSGAHTFGSIIRAHGFVGDLEGIWARWREMRQRGIRPTSITMGCMVEALVTNAGPEAGHALIREVRGDKDLCDLVNAVIYNSVLKGYAQQKRHADVWAVYQEMLRDRLQFSIVTYNTIVDACAKCGEMDSIPGVMEEMSRQHIEPNVITYSTILKGYVQENQLEKAFQLLDEMKLTKDLRPDEIGAVADNTLLDGCARRALFDRGVALLRDMEDAGVKPSNFTLSVLVKLANRSRRLDQAFELCDRVSRKHCLRPNIHVFNNLMQACTAHKDHDRALQVLARAAEEGVRPDARTYGILLRGCAVAGDLTRVADLVRAAYGLRGGAVAAACCGEDAAALQVRGGLPFELLSEAFAGLRGQQEDVALELLRESPPPGWASEHRR</sequence>
<feature type="non-terminal residue" evidence="4">
    <location>
        <position position="579"/>
    </location>
</feature>
<dbReference type="InterPro" id="IPR011990">
    <property type="entry name" value="TPR-like_helical_dom_sf"/>
</dbReference>
<reference evidence="4" key="1">
    <citation type="submission" date="2023-10" db="EMBL/GenBank/DDBJ databases">
        <authorList>
            <person name="Chen Y."/>
            <person name="Shah S."/>
            <person name="Dougan E. K."/>
            <person name="Thang M."/>
            <person name="Chan C."/>
        </authorList>
    </citation>
    <scope>NUCLEOTIDE SEQUENCE [LARGE SCALE GENOMIC DNA]</scope>
</reference>
<comment type="caution">
    <text evidence="4">The sequence shown here is derived from an EMBL/GenBank/DDBJ whole genome shotgun (WGS) entry which is preliminary data.</text>
</comment>
<feature type="repeat" description="PPR" evidence="2">
    <location>
        <begin position="273"/>
        <end position="307"/>
    </location>
</feature>
<evidence type="ECO:0000259" key="3">
    <source>
        <dbReference type="Pfam" id="PF17177"/>
    </source>
</evidence>
<accession>A0ABN9XG10</accession>
<dbReference type="InterPro" id="IPR051222">
    <property type="entry name" value="PPR/CCM1_RNA-binding"/>
</dbReference>
<feature type="repeat" description="PPR" evidence="2">
    <location>
        <begin position="200"/>
        <end position="234"/>
    </location>
</feature>
<evidence type="ECO:0000313" key="5">
    <source>
        <dbReference type="Proteomes" id="UP001189429"/>
    </source>
</evidence>
<dbReference type="InterPro" id="IPR002885">
    <property type="entry name" value="PPR_rpt"/>
</dbReference>
<protein>
    <recommendedName>
        <fullName evidence="3">PROP1-like PPR domain-containing protein</fullName>
    </recommendedName>
</protein>
<evidence type="ECO:0000313" key="4">
    <source>
        <dbReference type="EMBL" id="CAK0897056.1"/>
    </source>
</evidence>
<dbReference type="Pfam" id="PF01535">
    <property type="entry name" value="PPR"/>
    <property type="match status" value="1"/>
</dbReference>
<organism evidence="4 5">
    <name type="scientific">Prorocentrum cordatum</name>
    <dbReference type="NCBI Taxonomy" id="2364126"/>
    <lineage>
        <taxon>Eukaryota</taxon>
        <taxon>Sar</taxon>
        <taxon>Alveolata</taxon>
        <taxon>Dinophyceae</taxon>
        <taxon>Prorocentrales</taxon>
        <taxon>Prorocentraceae</taxon>
        <taxon>Prorocentrum</taxon>
    </lineage>
</organism>
<dbReference type="PANTHER" id="PTHR47942">
    <property type="entry name" value="TETRATRICOPEPTIDE REPEAT (TPR)-LIKE SUPERFAMILY PROTEIN-RELATED"/>
    <property type="match status" value="1"/>
</dbReference>
<dbReference type="PANTHER" id="PTHR47942:SF63">
    <property type="entry name" value="PENTATRICOPEPTIDE REPEAT-CONTAINING PROTEIN"/>
    <property type="match status" value="1"/>
</dbReference>
<gene>
    <name evidence="4" type="ORF">PCOR1329_LOCUS75344</name>
</gene>
<dbReference type="Gene3D" id="1.25.40.10">
    <property type="entry name" value="Tetratricopeptide repeat domain"/>
    <property type="match status" value="4"/>
</dbReference>
<evidence type="ECO:0000256" key="1">
    <source>
        <dbReference type="ARBA" id="ARBA00022737"/>
    </source>
</evidence>
<dbReference type="Proteomes" id="UP001189429">
    <property type="component" value="Unassembled WGS sequence"/>
</dbReference>
<feature type="repeat" description="PPR" evidence="2">
    <location>
        <begin position="382"/>
        <end position="416"/>
    </location>
</feature>
<feature type="repeat" description="PPR" evidence="2">
    <location>
        <begin position="308"/>
        <end position="342"/>
    </location>
</feature>
<evidence type="ECO:0000256" key="2">
    <source>
        <dbReference type="PROSITE-ProRule" id="PRU00708"/>
    </source>
</evidence>
<keyword evidence="1" id="KW-0677">Repeat</keyword>